<name>A0A430FTF6_9BIFI</name>
<keyword evidence="2" id="KW-1185">Reference proteome</keyword>
<evidence type="ECO:0000313" key="1">
    <source>
        <dbReference type="EMBL" id="RSX56105.1"/>
    </source>
</evidence>
<gene>
    <name evidence="1" type="ORF">D2E26_0668</name>
</gene>
<accession>A0A430FTF6</accession>
<proteinExistence type="predicted"/>
<sequence length="73" mass="8222">MCMPATYLVGLHMEGCLACEPTMYPVELHLKRYFVMVMDLDVRSHHILGGFARRGANQVQHRHISGQNALLVG</sequence>
<dbReference type="EMBL" id="QXGM01000001">
    <property type="protein sequence ID" value="RSX56105.1"/>
    <property type="molecule type" value="Genomic_DNA"/>
</dbReference>
<dbReference type="Proteomes" id="UP000287609">
    <property type="component" value="Unassembled WGS sequence"/>
</dbReference>
<protein>
    <submittedName>
        <fullName evidence="1">Uncharacterized protein</fullName>
    </submittedName>
</protein>
<comment type="caution">
    <text evidence="1">The sequence shown here is derived from an EMBL/GenBank/DDBJ whole genome shotgun (WGS) entry which is preliminary data.</text>
</comment>
<organism evidence="1 2">
    <name type="scientific">Bifidobacterium dolichotidis</name>
    <dbReference type="NCBI Taxonomy" id="2306976"/>
    <lineage>
        <taxon>Bacteria</taxon>
        <taxon>Bacillati</taxon>
        <taxon>Actinomycetota</taxon>
        <taxon>Actinomycetes</taxon>
        <taxon>Bifidobacteriales</taxon>
        <taxon>Bifidobacteriaceae</taxon>
        <taxon>Bifidobacterium</taxon>
    </lineage>
</organism>
<dbReference type="AlphaFoldDB" id="A0A430FTF6"/>
<reference evidence="1 2" key="1">
    <citation type="submission" date="2018-09" db="EMBL/GenBank/DDBJ databases">
        <title>Characterization of the phylogenetic diversity of five novel species belonging to the genus Bifidobacterium.</title>
        <authorList>
            <person name="Lugli G.A."/>
            <person name="Duranti S."/>
            <person name="Milani C."/>
        </authorList>
    </citation>
    <scope>NUCLEOTIDE SEQUENCE [LARGE SCALE GENOMIC DNA]</scope>
    <source>
        <strain evidence="1 2">2036B</strain>
    </source>
</reference>
<evidence type="ECO:0000313" key="2">
    <source>
        <dbReference type="Proteomes" id="UP000287609"/>
    </source>
</evidence>